<comment type="caution">
    <text evidence="1">The sequence shown here is derived from an EMBL/GenBank/DDBJ whole genome shotgun (WGS) entry which is preliminary data.</text>
</comment>
<organism evidence="1 2">
    <name type="scientific">Mangrovibacterium marinum</name>
    <dbReference type="NCBI Taxonomy" id="1639118"/>
    <lineage>
        <taxon>Bacteria</taxon>
        <taxon>Pseudomonadati</taxon>
        <taxon>Bacteroidota</taxon>
        <taxon>Bacteroidia</taxon>
        <taxon>Marinilabiliales</taxon>
        <taxon>Prolixibacteraceae</taxon>
        <taxon>Mangrovibacterium</taxon>
    </lineage>
</organism>
<evidence type="ECO:0000313" key="2">
    <source>
        <dbReference type="Proteomes" id="UP000243525"/>
    </source>
</evidence>
<reference evidence="1 2" key="1">
    <citation type="submission" date="2018-04" db="EMBL/GenBank/DDBJ databases">
        <title>Genomic Encyclopedia of Archaeal and Bacterial Type Strains, Phase II (KMG-II): from individual species to whole genera.</title>
        <authorList>
            <person name="Goeker M."/>
        </authorList>
    </citation>
    <scope>NUCLEOTIDE SEQUENCE [LARGE SCALE GENOMIC DNA]</scope>
    <source>
        <strain evidence="1 2">DSM 28823</strain>
    </source>
</reference>
<accession>A0A2T5BY02</accession>
<proteinExistence type="predicted"/>
<sequence>MTSVFFFSSTTQNRRLTPALTKGQSACREVENQTTGSSFFYDSRIGWLSRTAALYSKKLAHPSYQLIRPTAENLTETEPPKHAAIRPLQVARQAQRLSATHPDVLPALPQMIIPHPEKNPKANTNHNPITNSLIINKQSRHRSRNTITFFKVGKAWQLTLLIIFARL</sequence>
<gene>
    <name evidence="1" type="ORF">C8N47_12440</name>
</gene>
<dbReference type="Proteomes" id="UP000243525">
    <property type="component" value="Unassembled WGS sequence"/>
</dbReference>
<protein>
    <submittedName>
        <fullName evidence="1">Uncharacterized protein</fullName>
    </submittedName>
</protein>
<evidence type="ECO:0000313" key="1">
    <source>
        <dbReference type="EMBL" id="PTN05977.1"/>
    </source>
</evidence>
<dbReference type="AlphaFoldDB" id="A0A2T5BY02"/>
<keyword evidence="2" id="KW-1185">Reference proteome</keyword>
<dbReference type="EMBL" id="QAAD01000024">
    <property type="protein sequence ID" value="PTN05977.1"/>
    <property type="molecule type" value="Genomic_DNA"/>
</dbReference>
<name>A0A2T5BY02_9BACT</name>